<gene>
    <name evidence="4" type="ORF">A8708_22595</name>
</gene>
<dbReference type="OrthoDB" id="9787283at2"/>
<keyword evidence="1 3" id="KW-0732">Signal</keyword>
<feature type="chain" id="PRO_5038507365" description="Sugar ABC transporter permease" evidence="3">
    <location>
        <begin position="23"/>
        <end position="538"/>
    </location>
</feature>
<accession>A0A198A293</accession>
<name>A0A198A293_9BACL</name>
<evidence type="ECO:0008006" key="6">
    <source>
        <dbReference type="Google" id="ProtNLM"/>
    </source>
</evidence>
<keyword evidence="5" id="KW-1185">Reference proteome</keyword>
<dbReference type="SUPFAM" id="SSF53850">
    <property type="entry name" value="Periplasmic binding protein-like II"/>
    <property type="match status" value="1"/>
</dbReference>
<feature type="compositionally biased region" description="Low complexity" evidence="2">
    <location>
        <begin position="31"/>
        <end position="56"/>
    </location>
</feature>
<reference evidence="4 5" key="1">
    <citation type="submission" date="2016-05" db="EMBL/GenBank/DDBJ databases">
        <title>Paenibacillus sp. 1ZS3-15 nov., isolated from the rhizosphere soil.</title>
        <authorList>
            <person name="Zhang X.X."/>
            <person name="Zhang J."/>
        </authorList>
    </citation>
    <scope>NUCLEOTIDE SEQUENCE [LARGE SCALE GENOMIC DNA]</scope>
    <source>
        <strain evidence="4 5">1ZS3-15</strain>
    </source>
</reference>
<evidence type="ECO:0000256" key="2">
    <source>
        <dbReference type="SAM" id="MobiDB-lite"/>
    </source>
</evidence>
<dbReference type="PANTHER" id="PTHR43649:SF33">
    <property type="entry name" value="POLYGALACTURONAN_RHAMNOGALACTURONAN-BINDING PROTEIN YTCQ"/>
    <property type="match status" value="1"/>
</dbReference>
<organism evidence="4 5">
    <name type="scientific">Paenibacillus oryzisoli</name>
    <dbReference type="NCBI Taxonomy" id="1850517"/>
    <lineage>
        <taxon>Bacteria</taxon>
        <taxon>Bacillati</taxon>
        <taxon>Bacillota</taxon>
        <taxon>Bacilli</taxon>
        <taxon>Bacillales</taxon>
        <taxon>Paenibacillaceae</taxon>
        <taxon>Paenibacillus</taxon>
    </lineage>
</organism>
<dbReference type="Gene3D" id="3.40.190.10">
    <property type="entry name" value="Periplasmic binding protein-like II"/>
    <property type="match status" value="2"/>
</dbReference>
<dbReference type="AlphaFoldDB" id="A0A198A293"/>
<evidence type="ECO:0000313" key="4">
    <source>
        <dbReference type="EMBL" id="OAS15118.1"/>
    </source>
</evidence>
<dbReference type="PANTHER" id="PTHR43649">
    <property type="entry name" value="ARABINOSE-BINDING PROTEIN-RELATED"/>
    <property type="match status" value="1"/>
</dbReference>
<dbReference type="PROSITE" id="PS51257">
    <property type="entry name" value="PROKAR_LIPOPROTEIN"/>
    <property type="match status" value="1"/>
</dbReference>
<comment type="caution">
    <text evidence="4">The sequence shown here is derived from an EMBL/GenBank/DDBJ whole genome shotgun (WGS) entry which is preliminary data.</text>
</comment>
<feature type="signal peptide" evidence="3">
    <location>
        <begin position="1"/>
        <end position="22"/>
    </location>
</feature>
<proteinExistence type="predicted"/>
<dbReference type="InterPro" id="IPR050490">
    <property type="entry name" value="Bact_solute-bd_prot1"/>
</dbReference>
<feature type="region of interest" description="Disordered" evidence="2">
    <location>
        <begin position="24"/>
        <end position="56"/>
    </location>
</feature>
<dbReference type="Proteomes" id="UP000078454">
    <property type="component" value="Unassembled WGS sequence"/>
</dbReference>
<sequence>MKRKAWKTAAAAAALSVSVITGCSSDKEQTQASPSAQASPQSASAAPASPQSSLASSKPITLSIHMHYGNGGGGDKVFNDEWPVFKKAAELTNVSLKGTASKTLTNSAEAYNLMLASGTLSDIIHFGKKEDANKLGGEGGLVALNDLIDKNAPNIKKFLDGRPDVRKFLTSADGKIYYVSFVPDGAASTGWFIRQDWLDKLGLKKPTTADEYYSVLKAFRDNDPNGNGKKDEIPYFNRQSFGVYSLLNLWDAGTGYKVDPKTDTVVYDPINPTYKTGMTNLAKWYGEGLIDKEIFTRKGDTRLVMLSDNLGGSTHDWFASTYGYNVKAKDKVPNVNLTPIPPVASISGDVSWFDYRATVSPSGWGIASSNKNQVETIKYMDFWFSDEGRRLANYGLEGQTYDMVSGKAVFKKSLLDTGNVLLNLQKMGAQQEIGFYQNFDYEKQFTPEGVLASVDEYNAKYIKKVSVPNLNFTVKEQERLKELEGQIETYRVETGQKWLLGAESVEAKYDDFVKQLKTLGIDEVLKIKNEAYVRYKKG</sequence>
<dbReference type="RefSeq" id="WP_068668690.1">
    <property type="nucleotide sequence ID" value="NZ_LYPB01000085.1"/>
</dbReference>
<evidence type="ECO:0000256" key="3">
    <source>
        <dbReference type="SAM" id="SignalP"/>
    </source>
</evidence>
<dbReference type="EMBL" id="LYPB01000085">
    <property type="protein sequence ID" value="OAS15118.1"/>
    <property type="molecule type" value="Genomic_DNA"/>
</dbReference>
<protein>
    <recommendedName>
        <fullName evidence="6">Sugar ABC transporter permease</fullName>
    </recommendedName>
</protein>
<dbReference type="STRING" id="1850517.A8708_22595"/>
<evidence type="ECO:0000256" key="1">
    <source>
        <dbReference type="ARBA" id="ARBA00022729"/>
    </source>
</evidence>
<evidence type="ECO:0000313" key="5">
    <source>
        <dbReference type="Proteomes" id="UP000078454"/>
    </source>
</evidence>